<proteinExistence type="predicted"/>
<reference evidence="1 2" key="1">
    <citation type="submission" date="2022-05" db="EMBL/GenBank/DDBJ databases">
        <authorList>
            <person name="Park J.-S."/>
        </authorList>
    </citation>
    <scope>NUCLEOTIDE SEQUENCE [LARGE SCALE GENOMIC DNA]</scope>
    <source>
        <strain evidence="1 2">2012CJ34-2</strain>
    </source>
</reference>
<dbReference type="Proteomes" id="UP001203338">
    <property type="component" value="Unassembled WGS sequence"/>
</dbReference>
<dbReference type="Gene3D" id="1.10.575.10">
    <property type="entry name" value="P1 Nuclease"/>
    <property type="match status" value="1"/>
</dbReference>
<gene>
    <name evidence="1" type="ORF">M3P05_17035</name>
</gene>
<keyword evidence="2" id="KW-1185">Reference proteome</keyword>
<protein>
    <recommendedName>
        <fullName evidence="3">S1/P1 Nuclease</fullName>
    </recommendedName>
</protein>
<name>A0ABT0PJQ6_9GAMM</name>
<evidence type="ECO:0000313" key="2">
    <source>
        <dbReference type="Proteomes" id="UP001203338"/>
    </source>
</evidence>
<evidence type="ECO:0008006" key="3">
    <source>
        <dbReference type="Google" id="ProtNLM"/>
    </source>
</evidence>
<dbReference type="EMBL" id="JAMFLX010000028">
    <property type="protein sequence ID" value="MCL6271624.1"/>
    <property type="molecule type" value="Genomic_DNA"/>
</dbReference>
<dbReference type="RefSeq" id="WP_249701257.1">
    <property type="nucleotide sequence ID" value="NZ_JAMFLX010000028.1"/>
</dbReference>
<sequence>MHNSIGLKRSVLILAAGVFFSSNLSAYNPAIHRELATFAMVKVLKLSSFPEPHAELAEIAASEDAGEDTSVRACVQRITNWHFYNPHKENRQRCSWLGLTIDRSMTSLVLQRQQDLLQALQKPDLLFRDFALVYGRCMHFIEDVTVPAHVTPVFHGPALPGRASGYTWPAIIRDPFDGYPVNMAELERQWQELQDDSALLEHIWNIHELPGLIQGLSMMPAGHTLNTDIDINQSPVLYCVDLVARLTLARLPPPRDASRTYWNEDIGHEYFQGYGASFDDSAQGRQFVNQQHFLATVVVVVLGLHLWKMRENHASSGADVRM</sequence>
<comment type="caution">
    <text evidence="1">The sequence shown here is derived from an EMBL/GenBank/DDBJ whole genome shotgun (WGS) entry which is preliminary data.</text>
</comment>
<dbReference type="InterPro" id="IPR008947">
    <property type="entry name" value="PLipase_C/P1_nuclease_dom_sf"/>
</dbReference>
<accession>A0ABT0PJQ6</accession>
<dbReference type="SUPFAM" id="SSF48537">
    <property type="entry name" value="Phospholipase C/P1 nuclease"/>
    <property type="match status" value="1"/>
</dbReference>
<organism evidence="1 2">
    <name type="scientific">Parendozoicomonas callyspongiae</name>
    <dbReference type="NCBI Taxonomy" id="2942213"/>
    <lineage>
        <taxon>Bacteria</taxon>
        <taxon>Pseudomonadati</taxon>
        <taxon>Pseudomonadota</taxon>
        <taxon>Gammaproteobacteria</taxon>
        <taxon>Oceanospirillales</taxon>
        <taxon>Endozoicomonadaceae</taxon>
        <taxon>Parendozoicomonas</taxon>
    </lineage>
</organism>
<evidence type="ECO:0000313" key="1">
    <source>
        <dbReference type="EMBL" id="MCL6271624.1"/>
    </source>
</evidence>